<keyword evidence="3" id="KW-0732">Signal</keyword>
<dbReference type="Pfam" id="PF00144">
    <property type="entry name" value="Beta-lactamase"/>
    <property type="match status" value="1"/>
</dbReference>
<dbReference type="Gene3D" id="3.40.710.10">
    <property type="entry name" value="DD-peptidase/beta-lactamase superfamily"/>
    <property type="match status" value="1"/>
</dbReference>
<feature type="signal peptide" evidence="3">
    <location>
        <begin position="1"/>
        <end position="26"/>
    </location>
</feature>
<keyword evidence="5" id="KW-0378">Hydrolase</keyword>
<gene>
    <name evidence="5" type="ORF">EIM92_16740</name>
</gene>
<feature type="domain" description="Beta-lactamase-related" evidence="4">
    <location>
        <begin position="59"/>
        <end position="391"/>
    </location>
</feature>
<dbReference type="OrthoDB" id="9797709at2"/>
<dbReference type="KEGG" id="plen:EIM92_16740"/>
<dbReference type="RefSeq" id="WP_125083617.1">
    <property type="nucleotide sequence ID" value="NZ_CP034248.1"/>
</dbReference>
<dbReference type="PANTHER" id="PTHR46825:SF11">
    <property type="entry name" value="PENICILLIN-BINDING PROTEIN 4"/>
    <property type="match status" value="1"/>
</dbReference>
<evidence type="ECO:0000313" key="6">
    <source>
        <dbReference type="Proteomes" id="UP000273145"/>
    </source>
</evidence>
<dbReference type="InterPro" id="IPR050491">
    <property type="entry name" value="AmpC-like"/>
</dbReference>
<evidence type="ECO:0000256" key="2">
    <source>
        <dbReference type="ARBA" id="ARBA00023136"/>
    </source>
</evidence>
<evidence type="ECO:0000256" key="3">
    <source>
        <dbReference type="SAM" id="SignalP"/>
    </source>
</evidence>
<dbReference type="GO" id="GO:0016020">
    <property type="term" value="C:membrane"/>
    <property type="evidence" value="ECO:0007669"/>
    <property type="project" value="UniProtKB-SubCell"/>
</dbReference>
<dbReference type="GO" id="GO:0016787">
    <property type="term" value="F:hydrolase activity"/>
    <property type="evidence" value="ECO:0007669"/>
    <property type="project" value="UniProtKB-KW"/>
</dbReference>
<evidence type="ECO:0000256" key="1">
    <source>
        <dbReference type="ARBA" id="ARBA00004370"/>
    </source>
</evidence>
<sequence>MKRQGRITLLIMLAISLLMPIGGVTAQSVREDGDSKESKLNLNQDYKVTTEAASKKAQLLVESYNTNSVQYALIDQGKIVISGAVSKDSGKGKDEVSASTLYSIGSTSKVFTAVAVMKLVEEGKVDLDTPVVNYIKDFKMKDSRYKQITPRMLLNHSSGLQGGALGNAFMFEDPDTYAHDQLLAQLAEQNLKSDPGAFSVYCNDGFTLAEILVERVSGLSFTDYIHNIITKPLDMKYTRTPQDKVEPSQAAPLYYPSYPGQLPNETVNLIGSGGIYSTAEDLAKFSQIFTGQVDTVISKKSAEAMQQEEYKRGMWPKEADTAISFGLGWDTVNMFPFSEYGIQALSKGGDTILYHASLVVLPEYNMAAAVLSSGGTSITDQVLANEILLSALQEKGIITELKPEKSHGIPVEKIMPKEVVAYAGIYGMTNGLIKADITEEGELTVSVLNIPNYPPEKFIYTAGGSFVKEDGSAKASFVREQNGRIYLWLREYTALPGLGQTALSQYTAEKLEAHSLPTEVQAAWKKREGKKYFAVNEKYSSVMYLVMMPVQTVVTLPEAPNYLLNRKMIDADKAVSELQIPVINGRDTMDYNFYNQNGLEYLDIGGKLYVREEAVKPIYKGTRSYLTIQENGHARWLSIPDALAGKTMKVQVPANGSFAVYNEHGVCVHFERVSGSNDVDLPRNGVIVFAGDQGAKFQIDLQSYTKNNQRR</sequence>
<feature type="chain" id="PRO_5019295741" evidence="3">
    <location>
        <begin position="27"/>
        <end position="711"/>
    </location>
</feature>
<dbReference type="AlphaFoldDB" id="A0A3S8RXP1"/>
<keyword evidence="6" id="KW-1185">Reference proteome</keyword>
<organism evidence="5 6">
    <name type="scientific">Paenibacillus lentus</name>
    <dbReference type="NCBI Taxonomy" id="1338368"/>
    <lineage>
        <taxon>Bacteria</taxon>
        <taxon>Bacillati</taxon>
        <taxon>Bacillota</taxon>
        <taxon>Bacilli</taxon>
        <taxon>Bacillales</taxon>
        <taxon>Paenibacillaceae</taxon>
        <taxon>Paenibacillus</taxon>
    </lineage>
</organism>
<dbReference type="PANTHER" id="PTHR46825">
    <property type="entry name" value="D-ALANYL-D-ALANINE-CARBOXYPEPTIDASE/ENDOPEPTIDASE AMPH"/>
    <property type="match status" value="1"/>
</dbReference>
<protein>
    <submittedName>
        <fullName evidence="5">Class A beta-lactamase-related serine hydrolase</fullName>
    </submittedName>
</protein>
<dbReference type="Proteomes" id="UP000273145">
    <property type="component" value="Chromosome"/>
</dbReference>
<name>A0A3S8RXP1_9BACL</name>
<proteinExistence type="predicted"/>
<comment type="subcellular location">
    <subcellularLocation>
        <location evidence="1">Membrane</location>
    </subcellularLocation>
</comment>
<evidence type="ECO:0000259" key="4">
    <source>
        <dbReference type="Pfam" id="PF00144"/>
    </source>
</evidence>
<dbReference type="InterPro" id="IPR012338">
    <property type="entry name" value="Beta-lactam/transpept-like"/>
</dbReference>
<reference evidence="5 6" key="1">
    <citation type="submission" date="2018-11" db="EMBL/GenBank/DDBJ databases">
        <title>Genome sequencing of Paenibacillus lentus DSM25539(T).</title>
        <authorList>
            <person name="Kook J.-K."/>
            <person name="Park S.-N."/>
            <person name="Lim Y.K."/>
        </authorList>
    </citation>
    <scope>NUCLEOTIDE SEQUENCE [LARGE SCALE GENOMIC DNA]</scope>
    <source>
        <strain evidence="5 6">DSM 25539</strain>
    </source>
</reference>
<accession>A0A3S8RXP1</accession>
<keyword evidence="2" id="KW-0472">Membrane</keyword>
<evidence type="ECO:0000313" key="5">
    <source>
        <dbReference type="EMBL" id="AZK47593.1"/>
    </source>
</evidence>
<dbReference type="InterPro" id="IPR001466">
    <property type="entry name" value="Beta-lactam-related"/>
</dbReference>
<dbReference type="SUPFAM" id="SSF56601">
    <property type="entry name" value="beta-lactamase/transpeptidase-like"/>
    <property type="match status" value="1"/>
</dbReference>
<dbReference type="EMBL" id="CP034248">
    <property type="protein sequence ID" value="AZK47593.1"/>
    <property type="molecule type" value="Genomic_DNA"/>
</dbReference>